<organism evidence="1 2">
    <name type="scientific">Phaseolus angularis</name>
    <name type="common">Azuki bean</name>
    <name type="synonym">Vigna angularis</name>
    <dbReference type="NCBI Taxonomy" id="3914"/>
    <lineage>
        <taxon>Eukaryota</taxon>
        <taxon>Viridiplantae</taxon>
        <taxon>Streptophyta</taxon>
        <taxon>Embryophyta</taxon>
        <taxon>Tracheophyta</taxon>
        <taxon>Spermatophyta</taxon>
        <taxon>Magnoliopsida</taxon>
        <taxon>eudicotyledons</taxon>
        <taxon>Gunneridae</taxon>
        <taxon>Pentapetalae</taxon>
        <taxon>rosids</taxon>
        <taxon>fabids</taxon>
        <taxon>Fabales</taxon>
        <taxon>Fabaceae</taxon>
        <taxon>Papilionoideae</taxon>
        <taxon>50 kb inversion clade</taxon>
        <taxon>NPAAA clade</taxon>
        <taxon>indigoferoid/millettioid clade</taxon>
        <taxon>Phaseoleae</taxon>
        <taxon>Vigna</taxon>
    </lineage>
</organism>
<accession>A0A0L9VUG1</accession>
<gene>
    <name evidence="1" type="ORF">LR48_Vigan11g176000</name>
</gene>
<dbReference type="Gramene" id="KOM58726">
    <property type="protein sequence ID" value="KOM58726"/>
    <property type="gene ID" value="LR48_Vigan11g176000"/>
</dbReference>
<sequence length="105" mass="11708">MGFAITNGFSLRFGFSSNRASFRCYHSRRRRSQPSAQFSLFALIESCSMRPPADLAGSMLGLSDLSPSTDRFSPVLPPSRSVIDVHMSFSREGKKSFSRRRVVSP</sequence>
<name>A0A0L9VUG1_PHAAN</name>
<dbReference type="Proteomes" id="UP000053144">
    <property type="component" value="Chromosome 11"/>
</dbReference>
<dbReference type="AlphaFoldDB" id="A0A0L9VUG1"/>
<reference evidence="2" key="1">
    <citation type="journal article" date="2015" name="Proc. Natl. Acad. Sci. U.S.A.">
        <title>Genome sequencing of adzuki bean (Vigna angularis) provides insight into high starch and low fat accumulation and domestication.</title>
        <authorList>
            <person name="Yang K."/>
            <person name="Tian Z."/>
            <person name="Chen C."/>
            <person name="Luo L."/>
            <person name="Zhao B."/>
            <person name="Wang Z."/>
            <person name="Yu L."/>
            <person name="Li Y."/>
            <person name="Sun Y."/>
            <person name="Li W."/>
            <person name="Chen Y."/>
            <person name="Li Y."/>
            <person name="Zhang Y."/>
            <person name="Ai D."/>
            <person name="Zhao J."/>
            <person name="Shang C."/>
            <person name="Ma Y."/>
            <person name="Wu B."/>
            <person name="Wang M."/>
            <person name="Gao L."/>
            <person name="Sun D."/>
            <person name="Zhang P."/>
            <person name="Guo F."/>
            <person name="Wang W."/>
            <person name="Li Y."/>
            <person name="Wang J."/>
            <person name="Varshney R.K."/>
            <person name="Wang J."/>
            <person name="Ling H.Q."/>
            <person name="Wan P."/>
        </authorList>
    </citation>
    <scope>NUCLEOTIDE SEQUENCE</scope>
    <source>
        <strain evidence="2">cv. Jingnong 6</strain>
    </source>
</reference>
<protein>
    <submittedName>
        <fullName evidence="1">Uncharacterized protein</fullName>
    </submittedName>
</protein>
<evidence type="ECO:0000313" key="2">
    <source>
        <dbReference type="Proteomes" id="UP000053144"/>
    </source>
</evidence>
<evidence type="ECO:0000313" key="1">
    <source>
        <dbReference type="EMBL" id="KOM58726.1"/>
    </source>
</evidence>
<dbReference type="EMBL" id="CM003381">
    <property type="protein sequence ID" value="KOM58726.1"/>
    <property type="molecule type" value="Genomic_DNA"/>
</dbReference>
<proteinExistence type="predicted"/>